<dbReference type="RefSeq" id="WP_209865340.1">
    <property type="nucleotide sequence ID" value="NZ_JAGGLD010000008.1"/>
</dbReference>
<sequence length="227" mass="25694">MSISIYRNVLNSEMKRFGKFGKRLAEELEGKGFSIKLVFNPIKRVCLSEMLEADTLIFITHGSATEIFHRFDHGKTNHQILLDKKNIECLRDKKVIAISCGTARNLGDEAYKNGEGCKVYLGFANKIHFTKLNKKEASAKYHVFIGDCYKDTFQYVIKEAILNNWTFTKIKLALETELMRTVTSRALEIQKARPQLYTNHGIGQAILAVSNVANNIKIFGNGNELIG</sequence>
<comment type="caution">
    <text evidence="1">The sequence shown here is derived from an EMBL/GenBank/DDBJ whole genome shotgun (WGS) entry which is preliminary data.</text>
</comment>
<name>A0ABS4JMP1_9BACL</name>
<reference evidence="1 2" key="1">
    <citation type="submission" date="2021-03" db="EMBL/GenBank/DDBJ databases">
        <title>Genomic Encyclopedia of Type Strains, Phase IV (KMG-IV): sequencing the most valuable type-strain genomes for metagenomic binning, comparative biology and taxonomic classification.</title>
        <authorList>
            <person name="Goeker M."/>
        </authorList>
    </citation>
    <scope>NUCLEOTIDE SEQUENCE [LARGE SCALE GENOMIC DNA]</scope>
    <source>
        <strain evidence="1 2">DSM 26806</strain>
    </source>
</reference>
<evidence type="ECO:0008006" key="3">
    <source>
        <dbReference type="Google" id="ProtNLM"/>
    </source>
</evidence>
<dbReference type="EMBL" id="JAGGLD010000008">
    <property type="protein sequence ID" value="MBP2002390.1"/>
    <property type="molecule type" value="Genomic_DNA"/>
</dbReference>
<keyword evidence="2" id="KW-1185">Reference proteome</keyword>
<proteinExistence type="predicted"/>
<evidence type="ECO:0000313" key="2">
    <source>
        <dbReference type="Proteomes" id="UP001519288"/>
    </source>
</evidence>
<protein>
    <recommendedName>
        <fullName evidence="3">CHAT domain-containing protein</fullName>
    </recommendedName>
</protein>
<accession>A0ABS4JMP1</accession>
<evidence type="ECO:0000313" key="1">
    <source>
        <dbReference type="EMBL" id="MBP2002390.1"/>
    </source>
</evidence>
<gene>
    <name evidence="1" type="ORF">J2Z69_003463</name>
</gene>
<dbReference type="Proteomes" id="UP001519288">
    <property type="component" value="Unassembled WGS sequence"/>
</dbReference>
<organism evidence="1 2">
    <name type="scientific">Paenibacillus shirakamiensis</name>
    <dbReference type="NCBI Taxonomy" id="1265935"/>
    <lineage>
        <taxon>Bacteria</taxon>
        <taxon>Bacillati</taxon>
        <taxon>Bacillota</taxon>
        <taxon>Bacilli</taxon>
        <taxon>Bacillales</taxon>
        <taxon>Paenibacillaceae</taxon>
        <taxon>Paenibacillus</taxon>
    </lineage>
</organism>